<proteinExistence type="predicted"/>
<protein>
    <submittedName>
        <fullName evidence="4">FecR family protein</fullName>
    </submittedName>
</protein>
<dbReference type="InterPro" id="IPR012373">
    <property type="entry name" value="Ferrdict_sens_TM"/>
</dbReference>
<dbReference type="PIRSF" id="PIRSF018266">
    <property type="entry name" value="FecR"/>
    <property type="match status" value="1"/>
</dbReference>
<name>A0ABT8KZ76_9BACT</name>
<evidence type="ECO:0000259" key="2">
    <source>
        <dbReference type="Pfam" id="PF04773"/>
    </source>
</evidence>
<dbReference type="InterPro" id="IPR006860">
    <property type="entry name" value="FecR"/>
</dbReference>
<evidence type="ECO:0000313" key="5">
    <source>
        <dbReference type="Proteomes" id="UP001172083"/>
    </source>
</evidence>
<feature type="domain" description="Protein FecR C-terminal" evidence="3">
    <location>
        <begin position="267"/>
        <end position="336"/>
    </location>
</feature>
<dbReference type="PANTHER" id="PTHR30273">
    <property type="entry name" value="PERIPLASMIC SIGNAL SENSOR AND SIGMA FACTOR ACTIVATOR FECR-RELATED"/>
    <property type="match status" value="1"/>
</dbReference>
<sequence>MRYEEYKVEDFIQDEFFISWVREQSSEVNYFWENWVKTHPDKKREVLLAREIIISLNYGQKFNFSEAESNKVLENLLREHISSKEIHLKKADKFVLIRRIASVIVIAILAALGLLYFNIREDQTMAPRYITKSSMGKFSSTYTLEDGSVVKLRGDSFFKMPEKFRNDKREIYLVGEAYFDIAEDKSRPFYIKTGDVTTRITGTSLGIKCDTLLNKIQVMLVSGEVIVDDINGNSIKLNPSESVVYHNNRISKESFNYEVSFGWIEGKLVFIEAEEEEVIRRLEDWYRVKFILPDGYFFKGKYNGEFENVNLSSVLDGINYTSEKFSYKIHEKEIIITH</sequence>
<keyword evidence="1" id="KW-0472">Membrane</keyword>
<organism evidence="4 5">
    <name type="scientific">Agaribacillus aureus</name>
    <dbReference type="NCBI Taxonomy" id="3051825"/>
    <lineage>
        <taxon>Bacteria</taxon>
        <taxon>Pseudomonadati</taxon>
        <taxon>Bacteroidota</taxon>
        <taxon>Cytophagia</taxon>
        <taxon>Cytophagales</taxon>
        <taxon>Splendidivirgaceae</taxon>
        <taxon>Agaribacillus</taxon>
    </lineage>
</organism>
<evidence type="ECO:0000313" key="4">
    <source>
        <dbReference type="EMBL" id="MDN5210784.1"/>
    </source>
</evidence>
<dbReference type="Pfam" id="PF04773">
    <property type="entry name" value="FecR"/>
    <property type="match status" value="1"/>
</dbReference>
<dbReference type="Pfam" id="PF16344">
    <property type="entry name" value="FecR_C"/>
    <property type="match status" value="1"/>
</dbReference>
<keyword evidence="1" id="KW-1133">Transmembrane helix</keyword>
<accession>A0ABT8KZ76</accession>
<dbReference type="Proteomes" id="UP001172083">
    <property type="component" value="Unassembled WGS sequence"/>
</dbReference>
<dbReference type="PANTHER" id="PTHR30273:SF2">
    <property type="entry name" value="PROTEIN FECR"/>
    <property type="match status" value="1"/>
</dbReference>
<comment type="caution">
    <text evidence="4">The sequence shown here is derived from an EMBL/GenBank/DDBJ whole genome shotgun (WGS) entry which is preliminary data.</text>
</comment>
<evidence type="ECO:0000256" key="1">
    <source>
        <dbReference type="SAM" id="Phobius"/>
    </source>
</evidence>
<evidence type="ECO:0000259" key="3">
    <source>
        <dbReference type="Pfam" id="PF16344"/>
    </source>
</evidence>
<keyword evidence="1" id="KW-0812">Transmembrane</keyword>
<gene>
    <name evidence="4" type="ORF">QQ020_01955</name>
</gene>
<feature type="domain" description="FecR protein" evidence="2">
    <location>
        <begin position="141"/>
        <end position="225"/>
    </location>
</feature>
<dbReference type="Gene3D" id="2.60.120.1440">
    <property type="match status" value="1"/>
</dbReference>
<dbReference type="RefSeq" id="WP_346756125.1">
    <property type="nucleotide sequence ID" value="NZ_JAUJEB010000001.1"/>
</dbReference>
<keyword evidence="5" id="KW-1185">Reference proteome</keyword>
<dbReference type="Gene3D" id="3.55.50.30">
    <property type="match status" value="1"/>
</dbReference>
<dbReference type="EMBL" id="JAUJEB010000001">
    <property type="protein sequence ID" value="MDN5210784.1"/>
    <property type="molecule type" value="Genomic_DNA"/>
</dbReference>
<reference evidence="4" key="1">
    <citation type="submission" date="2023-06" db="EMBL/GenBank/DDBJ databases">
        <title>Genomic of Agaribacillus aureum.</title>
        <authorList>
            <person name="Wang G."/>
        </authorList>
    </citation>
    <scope>NUCLEOTIDE SEQUENCE</scope>
    <source>
        <strain evidence="4">BMA12</strain>
    </source>
</reference>
<feature type="transmembrane region" description="Helical" evidence="1">
    <location>
        <begin position="96"/>
        <end position="117"/>
    </location>
</feature>
<dbReference type="InterPro" id="IPR032508">
    <property type="entry name" value="FecR_C"/>
</dbReference>